<evidence type="ECO:0000313" key="1">
    <source>
        <dbReference type="EMBL" id="DAE12883.1"/>
    </source>
</evidence>
<protein>
    <submittedName>
        <fullName evidence="1">Zinc-ribbon protein</fullName>
    </submittedName>
</protein>
<organism evidence="1">
    <name type="scientific">Siphoviridae sp. ctcC24</name>
    <dbReference type="NCBI Taxonomy" id="2825570"/>
    <lineage>
        <taxon>Viruses</taxon>
        <taxon>Duplodnaviria</taxon>
        <taxon>Heunggongvirae</taxon>
        <taxon>Uroviricota</taxon>
        <taxon>Caudoviricetes</taxon>
    </lineage>
</organism>
<reference evidence="1" key="1">
    <citation type="journal article" date="2021" name="Proc. Natl. Acad. Sci. U.S.A.">
        <title>A Catalog of Tens of Thousands of Viruses from Human Metagenomes Reveals Hidden Associations with Chronic Diseases.</title>
        <authorList>
            <person name="Tisza M.J."/>
            <person name="Buck C.B."/>
        </authorList>
    </citation>
    <scope>NUCLEOTIDE SEQUENCE</scope>
    <source>
        <strain evidence="1">Ctcc24</strain>
    </source>
</reference>
<proteinExistence type="predicted"/>
<name>A0A8S5Q2A5_9CAUD</name>
<accession>A0A8S5Q2A5</accession>
<dbReference type="EMBL" id="BK015559">
    <property type="protein sequence ID" value="DAE12883.1"/>
    <property type="molecule type" value="Genomic_DNA"/>
</dbReference>
<sequence length="75" mass="8439">MSLKDAIENDVLTEEDLKESFERLTKISAAAKDLKWGESKEIECPDCKGVLTVSRSDYNGHIWAVCENCGVKMMQ</sequence>